<evidence type="ECO:0000256" key="1">
    <source>
        <dbReference type="SAM" id="SignalP"/>
    </source>
</evidence>
<comment type="caution">
    <text evidence="2">The sequence shown here is derived from an EMBL/GenBank/DDBJ whole genome shotgun (WGS) entry which is preliminary data.</text>
</comment>
<name>A0ABV3XV60_9RHOB</name>
<feature type="signal peptide" evidence="1">
    <location>
        <begin position="1"/>
        <end position="21"/>
    </location>
</feature>
<dbReference type="Proteomes" id="UP001560019">
    <property type="component" value="Unassembled WGS sequence"/>
</dbReference>
<evidence type="ECO:0000313" key="3">
    <source>
        <dbReference type="Proteomes" id="UP001560019"/>
    </source>
</evidence>
<keyword evidence="3" id="KW-1185">Reference proteome</keyword>
<accession>A0ABV3XV60</accession>
<sequence>MKRLTLTALSALMLGGTAAVAYTDAPQPMVDEVRNVLDKNGYSDVPVELLNDRQIAQIFLATSNSDGGSQQREEIAAILPENIESLETEEPVMIVVPAQDTMTVTVQNYLDENGYKADVDALELSQIASIYAQITADNSPSETERFVRDALSG</sequence>
<keyword evidence="1" id="KW-0732">Signal</keyword>
<organism evidence="2 3">
    <name type="scientific">Rhodovulum iodosum</name>
    <dbReference type="NCBI Taxonomy" id="68291"/>
    <lineage>
        <taxon>Bacteria</taxon>
        <taxon>Pseudomonadati</taxon>
        <taxon>Pseudomonadota</taxon>
        <taxon>Alphaproteobacteria</taxon>
        <taxon>Rhodobacterales</taxon>
        <taxon>Paracoccaceae</taxon>
        <taxon>Rhodovulum</taxon>
    </lineage>
</organism>
<dbReference type="RefSeq" id="WP_125404123.1">
    <property type="nucleotide sequence ID" value="NZ_JBEHHI010000002.1"/>
</dbReference>
<evidence type="ECO:0000313" key="2">
    <source>
        <dbReference type="EMBL" id="MEX5728974.1"/>
    </source>
</evidence>
<feature type="chain" id="PRO_5047419212" description="DUF302 domain-containing protein" evidence="1">
    <location>
        <begin position="22"/>
        <end position="153"/>
    </location>
</feature>
<gene>
    <name evidence="2" type="ORF">Ga0609869_002327</name>
</gene>
<proteinExistence type="predicted"/>
<dbReference type="EMBL" id="JBEHHI010000002">
    <property type="protein sequence ID" value="MEX5728974.1"/>
    <property type="molecule type" value="Genomic_DNA"/>
</dbReference>
<protein>
    <recommendedName>
        <fullName evidence="4">DUF302 domain-containing protein</fullName>
    </recommendedName>
</protein>
<evidence type="ECO:0008006" key="4">
    <source>
        <dbReference type="Google" id="ProtNLM"/>
    </source>
</evidence>
<reference evidence="2 3" key="1">
    <citation type="submission" date="2024-06" db="EMBL/GenBank/DDBJ databases">
        <title>Genome of Rhodovulum iodosum, a marine photoferrotroph.</title>
        <authorList>
            <person name="Bianchini G."/>
            <person name="Nikeleit V."/>
            <person name="Kappler A."/>
            <person name="Bryce C."/>
            <person name="Sanchez-Baracaldo P."/>
        </authorList>
    </citation>
    <scope>NUCLEOTIDE SEQUENCE [LARGE SCALE GENOMIC DNA]</scope>
    <source>
        <strain evidence="2 3">UT/N1</strain>
    </source>
</reference>